<dbReference type="NCBIfam" id="NF045960">
    <property type="entry name" value="MHO_1580_fam"/>
    <property type="match status" value="1"/>
</dbReference>
<accession>A0A0F5H0D0</accession>
<evidence type="ECO:0000313" key="2">
    <source>
        <dbReference type="Proteomes" id="UP000033750"/>
    </source>
</evidence>
<gene>
    <name evidence="1" type="ORF">MMELEA_00400</name>
</gene>
<dbReference type="EMBL" id="JZXN01000017">
    <property type="protein sequence ID" value="KKB26658.1"/>
    <property type="molecule type" value="Genomic_DNA"/>
</dbReference>
<dbReference type="AlphaFoldDB" id="A0A0F5H0D0"/>
<sequence>MSIRRLYQNDTLWINATLFVKEKQVSNFLSHINFEVNGQLVQLSKDKTKVFEEVFDNGFIIDAYKNQLGESGRRENNEYHMFSFNLSSSDLGIKFSELKTFSVIFENKLNKNDVNYFRITKENLDNYNEINNYIDNNEVNIKIPYKWNFFFGSNNSNNIKTSFDNLKLSFNKINYLKPIENIAQAELNNHDVLSDLPYDLQYTENRFPIVTTNFYKNGPKFKKYNLFYQQFYPRKVQPPKYELNFFNPYYHFKINLKESLISDLFESPNEFVQLKEWKYSYPLEYDYSQKQFKIVESDKPKGLLIPYNAGQDFVNNYQIVYDYYGNGKNQDKQIINIFNDYKIISPLLDKDTGLIKIKLTYIDEINDKEILKYEVNLEETENFVDDLKNINSLYYWKKDETQINT</sequence>
<dbReference type="RefSeq" id="WP_046097004.1">
    <property type="nucleotide sequence ID" value="NZ_JZXN01000017.1"/>
</dbReference>
<dbReference type="STRING" id="29561.MM26B8_05350"/>
<reference evidence="1 2" key="1">
    <citation type="submission" date="2015-03" db="EMBL/GenBank/DDBJ databases">
        <title>Genome sequence of Mycoplasma meleagridis strain ATCC 25294.</title>
        <authorList>
            <person name="Yacoub E."/>
            <person name="Blanchard A."/>
            <person name="Sirand-Pugnet P."/>
            <person name="Mardassi B.B.A."/>
        </authorList>
    </citation>
    <scope>NUCLEOTIDE SEQUENCE [LARGE SCALE GENOMIC DNA]</scope>
    <source>
        <strain evidence="1 2">ATCC 25294</strain>
    </source>
</reference>
<organism evidence="1 2">
    <name type="scientific">Mycoplasmopsis meleagridis ATCC 25294</name>
    <dbReference type="NCBI Taxonomy" id="1264554"/>
    <lineage>
        <taxon>Bacteria</taxon>
        <taxon>Bacillati</taxon>
        <taxon>Mycoplasmatota</taxon>
        <taxon>Mycoplasmoidales</taxon>
        <taxon>Metamycoplasmataceae</taxon>
        <taxon>Mycoplasmopsis</taxon>
    </lineage>
</organism>
<name>A0A0F5H0D0_9BACT</name>
<protein>
    <submittedName>
        <fullName evidence="1">Uncharacterized protein</fullName>
    </submittedName>
</protein>
<dbReference type="PATRIC" id="fig|1264554.4.peg.70"/>
<comment type="caution">
    <text evidence="1">The sequence shown here is derived from an EMBL/GenBank/DDBJ whole genome shotgun (WGS) entry which is preliminary data.</text>
</comment>
<proteinExistence type="predicted"/>
<keyword evidence="2" id="KW-1185">Reference proteome</keyword>
<evidence type="ECO:0000313" key="1">
    <source>
        <dbReference type="EMBL" id="KKB26658.1"/>
    </source>
</evidence>
<dbReference type="Proteomes" id="UP000033750">
    <property type="component" value="Unassembled WGS sequence"/>
</dbReference>